<dbReference type="GO" id="GO:0004114">
    <property type="term" value="F:3',5'-cyclic-nucleotide phosphodiesterase activity"/>
    <property type="evidence" value="ECO:0007669"/>
    <property type="project" value="InterPro"/>
</dbReference>
<keyword evidence="6" id="KW-1185">Reference proteome</keyword>
<evidence type="ECO:0000313" key="7">
    <source>
        <dbReference type="WBParaSite" id="ASIM_0000299401-mRNA-1"/>
    </source>
</evidence>
<organism evidence="7">
    <name type="scientific">Anisakis simplex</name>
    <name type="common">Herring worm</name>
    <dbReference type="NCBI Taxonomy" id="6269"/>
    <lineage>
        <taxon>Eukaryota</taxon>
        <taxon>Metazoa</taxon>
        <taxon>Ecdysozoa</taxon>
        <taxon>Nematoda</taxon>
        <taxon>Chromadorea</taxon>
        <taxon>Rhabditida</taxon>
        <taxon>Spirurina</taxon>
        <taxon>Ascaridomorpha</taxon>
        <taxon>Ascaridoidea</taxon>
        <taxon>Anisakidae</taxon>
        <taxon>Anisakis</taxon>
        <taxon>Anisakis simplex complex</taxon>
    </lineage>
</organism>
<evidence type="ECO:0000256" key="1">
    <source>
        <dbReference type="ARBA" id="ARBA00022723"/>
    </source>
</evidence>
<dbReference type="AlphaFoldDB" id="A0A0M3J610"/>
<name>A0A0M3J610_ANISI</name>
<dbReference type="InterPro" id="IPR002073">
    <property type="entry name" value="PDEase_catalytic_dom"/>
</dbReference>
<dbReference type="OrthoDB" id="189220at2759"/>
<proteinExistence type="predicted"/>
<feature type="domain" description="PDEase" evidence="4">
    <location>
        <begin position="57"/>
        <end position="174"/>
    </location>
</feature>
<accession>A0A0M3J610</accession>
<dbReference type="SUPFAM" id="SSF109604">
    <property type="entry name" value="HD-domain/PDEase-like"/>
    <property type="match status" value="1"/>
</dbReference>
<protein>
    <submittedName>
        <fullName evidence="7">PDEase domain-containing protein</fullName>
    </submittedName>
</protein>
<dbReference type="InterPro" id="IPR036971">
    <property type="entry name" value="PDEase_catalytic_dom_sf"/>
</dbReference>
<dbReference type="WBParaSite" id="ASIM_0000299401-mRNA-1">
    <property type="protein sequence ID" value="ASIM_0000299401-mRNA-1"/>
    <property type="gene ID" value="ASIM_0000299401"/>
</dbReference>
<dbReference type="PROSITE" id="PS51845">
    <property type="entry name" value="PDEASE_I_2"/>
    <property type="match status" value="1"/>
</dbReference>
<dbReference type="GO" id="GO:0046872">
    <property type="term" value="F:metal ion binding"/>
    <property type="evidence" value="ECO:0007669"/>
    <property type="project" value="UniProtKB-KW"/>
</dbReference>
<evidence type="ECO:0000313" key="6">
    <source>
        <dbReference type="Proteomes" id="UP000267096"/>
    </source>
</evidence>
<evidence type="ECO:0000256" key="3">
    <source>
        <dbReference type="SAM" id="MobiDB-lite"/>
    </source>
</evidence>
<dbReference type="Gene3D" id="1.10.1300.10">
    <property type="entry name" value="3'5'-cyclic nucleotide phosphodiesterase, catalytic domain"/>
    <property type="match status" value="1"/>
</dbReference>
<dbReference type="PANTHER" id="PTHR11347">
    <property type="entry name" value="CYCLIC NUCLEOTIDE PHOSPHODIESTERASE"/>
    <property type="match status" value="1"/>
</dbReference>
<gene>
    <name evidence="5" type="ORF">ASIM_LOCUS2844</name>
</gene>
<dbReference type="EMBL" id="UYRR01004065">
    <property type="protein sequence ID" value="VDK20725.1"/>
    <property type="molecule type" value="Genomic_DNA"/>
</dbReference>
<sequence length="174" mass="18953">MVAAAPHSESSTPSTSATTIASTADAGPQMSLLGKAKTAAMSRISGVRKLRTACGGQIPEFGVEGQRELAVHMQRLDEWGPNVFKIQELSKGHSLTAITYTIIKKAKIDYMTEVKLQNRGLLKTFEIPPGALLTYLLHLEHHYRDNPYHNLVHGGDVAQSTNVLISCPSLTVRF</sequence>
<feature type="region of interest" description="Disordered" evidence="3">
    <location>
        <begin position="1"/>
        <end position="23"/>
    </location>
</feature>
<dbReference type="Proteomes" id="UP000267096">
    <property type="component" value="Unassembled WGS sequence"/>
</dbReference>
<evidence type="ECO:0000256" key="2">
    <source>
        <dbReference type="ARBA" id="ARBA00022801"/>
    </source>
</evidence>
<reference evidence="5 6" key="2">
    <citation type="submission" date="2018-11" db="EMBL/GenBank/DDBJ databases">
        <authorList>
            <consortium name="Pathogen Informatics"/>
        </authorList>
    </citation>
    <scope>NUCLEOTIDE SEQUENCE [LARGE SCALE GENOMIC DNA]</scope>
</reference>
<evidence type="ECO:0000259" key="4">
    <source>
        <dbReference type="PROSITE" id="PS51845"/>
    </source>
</evidence>
<keyword evidence="2" id="KW-0378">Hydrolase</keyword>
<reference evidence="7" key="1">
    <citation type="submission" date="2017-02" db="UniProtKB">
        <authorList>
            <consortium name="WormBaseParasite"/>
        </authorList>
    </citation>
    <scope>IDENTIFICATION</scope>
</reference>
<evidence type="ECO:0000313" key="5">
    <source>
        <dbReference type="EMBL" id="VDK20725.1"/>
    </source>
</evidence>
<dbReference type="GO" id="GO:0007165">
    <property type="term" value="P:signal transduction"/>
    <property type="evidence" value="ECO:0007669"/>
    <property type="project" value="InterPro"/>
</dbReference>
<keyword evidence="1" id="KW-0479">Metal-binding</keyword>